<keyword evidence="2" id="KW-0472">Membrane</keyword>
<evidence type="ECO:0000256" key="2">
    <source>
        <dbReference type="SAM" id="Phobius"/>
    </source>
</evidence>
<keyword evidence="2" id="KW-1133">Transmembrane helix</keyword>
<evidence type="ECO:0000256" key="1">
    <source>
        <dbReference type="SAM" id="MobiDB-lite"/>
    </source>
</evidence>
<keyword evidence="2" id="KW-0812">Transmembrane</keyword>
<keyword evidence="4" id="KW-1185">Reference proteome</keyword>
<evidence type="ECO:0000313" key="4">
    <source>
        <dbReference type="Proteomes" id="UP000366872"/>
    </source>
</evidence>
<evidence type="ECO:0000313" key="3">
    <source>
        <dbReference type="EMBL" id="VGO17654.1"/>
    </source>
</evidence>
<feature type="transmembrane region" description="Helical" evidence="2">
    <location>
        <begin position="12"/>
        <end position="35"/>
    </location>
</feature>
<dbReference type="EMBL" id="CAAHFG010000005">
    <property type="protein sequence ID" value="VGO17654.1"/>
    <property type="molecule type" value="Genomic_DNA"/>
</dbReference>
<accession>A0A6C2UE56</accession>
<organism evidence="3 4">
    <name type="scientific">Pontiella desulfatans</name>
    <dbReference type="NCBI Taxonomy" id="2750659"/>
    <lineage>
        <taxon>Bacteria</taxon>
        <taxon>Pseudomonadati</taxon>
        <taxon>Kiritimatiellota</taxon>
        <taxon>Kiritimatiellia</taxon>
        <taxon>Kiritimatiellales</taxon>
        <taxon>Pontiellaceae</taxon>
        <taxon>Pontiella</taxon>
    </lineage>
</organism>
<feature type="region of interest" description="Disordered" evidence="1">
    <location>
        <begin position="49"/>
        <end position="70"/>
    </location>
</feature>
<name>A0A6C2UE56_PONDE</name>
<feature type="compositionally biased region" description="Basic residues" evidence="1">
    <location>
        <begin position="56"/>
        <end position="70"/>
    </location>
</feature>
<reference evidence="3 4" key="1">
    <citation type="submission" date="2019-04" db="EMBL/GenBank/DDBJ databases">
        <authorList>
            <person name="Van Vliet M D."/>
        </authorList>
    </citation>
    <scope>NUCLEOTIDE SEQUENCE [LARGE SCALE GENOMIC DNA]</scope>
    <source>
        <strain evidence="3 4">F1</strain>
    </source>
</reference>
<proteinExistence type="predicted"/>
<protein>
    <submittedName>
        <fullName evidence="3">Uncharacterized protein</fullName>
    </submittedName>
</protein>
<dbReference type="AlphaFoldDB" id="A0A6C2UE56"/>
<sequence>MRPRLAAGELAVSSMILVASITCFASGLLLIVAFARYRFTHLWKSTGAAHSDKYKNQHKKRGNKGRKPRR</sequence>
<dbReference type="Proteomes" id="UP000366872">
    <property type="component" value="Unassembled WGS sequence"/>
</dbReference>
<dbReference type="RefSeq" id="WP_136083142.1">
    <property type="nucleotide sequence ID" value="NZ_CAAHFG010000005.1"/>
</dbReference>
<gene>
    <name evidence="3" type="ORF">PDESU_06255</name>
</gene>